<feature type="compositionally biased region" description="Pro residues" evidence="7">
    <location>
        <begin position="1528"/>
        <end position="1538"/>
    </location>
</feature>
<feature type="domain" description="TMEM131L third Ig-like" evidence="11">
    <location>
        <begin position="393"/>
        <end position="491"/>
    </location>
</feature>
<comment type="similarity">
    <text evidence="2">Belongs to the TMEM131 family.</text>
</comment>
<evidence type="ECO:0000256" key="6">
    <source>
        <dbReference type="ARBA" id="ARBA00023136"/>
    </source>
</evidence>
<dbReference type="Pfam" id="PF24501">
    <property type="entry name" value="Ig_TMEM131L_5"/>
    <property type="match status" value="1"/>
</dbReference>
<dbReference type="InParanoid" id="A0A6P8RBB7"/>
<evidence type="ECO:0000256" key="8">
    <source>
        <dbReference type="SAM" id="SignalP"/>
    </source>
</evidence>
<feature type="domain" description="TMEM131L fifth Ig-like" evidence="13">
    <location>
        <begin position="780"/>
        <end position="844"/>
    </location>
</feature>
<dbReference type="Pfam" id="PF12371">
    <property type="entry name" value="TMEM131_like_N"/>
    <property type="match status" value="1"/>
</dbReference>
<reference evidence="15" key="1">
    <citation type="submission" date="2025-08" db="UniProtKB">
        <authorList>
            <consortium name="RefSeq"/>
        </authorList>
    </citation>
    <scope>IDENTIFICATION</scope>
</reference>
<gene>
    <name evidence="15" type="primary">TMEM131L</name>
</gene>
<keyword evidence="6" id="KW-0472">Membrane</keyword>
<evidence type="ECO:0000256" key="7">
    <source>
        <dbReference type="SAM" id="MobiDB-lite"/>
    </source>
</evidence>
<feature type="chain" id="PRO_5028386961" evidence="8">
    <location>
        <begin position="45"/>
        <end position="1645"/>
    </location>
</feature>
<dbReference type="Pfam" id="PF24499">
    <property type="entry name" value="Ig_TMEM131L_4"/>
    <property type="match status" value="1"/>
</dbReference>
<evidence type="ECO:0000259" key="10">
    <source>
        <dbReference type="Pfam" id="PF19532"/>
    </source>
</evidence>
<dbReference type="Pfam" id="PF19532">
    <property type="entry name" value="Ig_TMEM131L_2nd"/>
    <property type="match status" value="1"/>
</dbReference>
<evidence type="ECO:0000256" key="5">
    <source>
        <dbReference type="ARBA" id="ARBA00022989"/>
    </source>
</evidence>
<dbReference type="GO" id="GO:0090090">
    <property type="term" value="P:negative regulation of canonical Wnt signaling pathway"/>
    <property type="evidence" value="ECO:0007669"/>
    <property type="project" value="TreeGrafter"/>
</dbReference>
<dbReference type="RefSeq" id="XP_033796786.1">
    <property type="nucleotide sequence ID" value="XM_033940895.1"/>
</dbReference>
<evidence type="ECO:0000313" key="14">
    <source>
        <dbReference type="Proteomes" id="UP000515159"/>
    </source>
</evidence>
<dbReference type="InterPro" id="IPR055435">
    <property type="entry name" value="Ig_TMEM131L_3"/>
</dbReference>
<feature type="region of interest" description="Disordered" evidence="7">
    <location>
        <begin position="1522"/>
        <end position="1544"/>
    </location>
</feature>
<evidence type="ECO:0000259" key="9">
    <source>
        <dbReference type="Pfam" id="PF12371"/>
    </source>
</evidence>
<feature type="region of interest" description="Disordered" evidence="7">
    <location>
        <begin position="1281"/>
        <end position="1310"/>
    </location>
</feature>
<dbReference type="InterPro" id="IPR039877">
    <property type="entry name" value="TMEM131-like"/>
</dbReference>
<evidence type="ECO:0000313" key="15">
    <source>
        <dbReference type="RefSeq" id="XP_033796786.1"/>
    </source>
</evidence>
<feature type="signal peptide" evidence="8">
    <location>
        <begin position="1"/>
        <end position="44"/>
    </location>
</feature>
<evidence type="ECO:0000256" key="2">
    <source>
        <dbReference type="ARBA" id="ARBA00006682"/>
    </source>
</evidence>
<dbReference type="FunCoup" id="A0A6P8RBB7">
    <property type="interactions" value="763"/>
</dbReference>
<keyword evidence="14" id="KW-1185">Reference proteome</keyword>
<dbReference type="InterPro" id="IPR055437">
    <property type="entry name" value="TMEM131L_Ig_5"/>
</dbReference>
<feature type="region of interest" description="Disordered" evidence="7">
    <location>
        <begin position="1221"/>
        <end position="1251"/>
    </location>
</feature>
<dbReference type="InterPro" id="IPR045695">
    <property type="entry name" value="TMEM131-like_Ig_dom2"/>
</dbReference>
<feature type="compositionally biased region" description="Basic residues" evidence="7">
    <location>
        <begin position="1240"/>
        <end position="1249"/>
    </location>
</feature>
<dbReference type="GeneID" id="117358944"/>
<dbReference type="Proteomes" id="UP000515159">
    <property type="component" value="Chromosome 1"/>
</dbReference>
<evidence type="ECO:0000259" key="13">
    <source>
        <dbReference type="Pfam" id="PF24501"/>
    </source>
</evidence>
<evidence type="ECO:0000256" key="4">
    <source>
        <dbReference type="ARBA" id="ARBA00022729"/>
    </source>
</evidence>
<dbReference type="PANTHER" id="PTHR22050">
    <property type="entry name" value="RW1 PROTEIN HOMOLOG"/>
    <property type="match status" value="1"/>
</dbReference>
<feature type="domain" description="Transmembrane protein 131-like second Ig-like" evidence="10">
    <location>
        <begin position="203"/>
        <end position="353"/>
    </location>
</feature>
<dbReference type="OrthoDB" id="168404at2759"/>
<feature type="compositionally biased region" description="Polar residues" evidence="7">
    <location>
        <begin position="996"/>
        <end position="1007"/>
    </location>
</feature>
<dbReference type="InterPro" id="IPR013783">
    <property type="entry name" value="Ig-like_fold"/>
</dbReference>
<keyword evidence="5" id="KW-1133">Transmembrane helix</keyword>
<dbReference type="Pfam" id="PF24498">
    <property type="entry name" value="Ig_TMEM131L_3"/>
    <property type="match status" value="1"/>
</dbReference>
<feature type="compositionally biased region" description="Polar residues" evidence="7">
    <location>
        <begin position="1123"/>
        <end position="1138"/>
    </location>
</feature>
<dbReference type="InterPro" id="IPR022113">
    <property type="entry name" value="TMEM131L_N"/>
</dbReference>
<proteinExistence type="inferred from homology"/>
<feature type="domain" description="TMEM131L fourth Ig-like" evidence="12">
    <location>
        <begin position="594"/>
        <end position="730"/>
    </location>
</feature>
<dbReference type="InterPro" id="IPR055436">
    <property type="entry name" value="Ig_TMEM131L_4"/>
</dbReference>
<comment type="subcellular location">
    <subcellularLocation>
        <location evidence="1">Membrane</location>
        <topology evidence="1">Single-pass type I membrane protein</topology>
    </subcellularLocation>
</comment>
<feature type="region of interest" description="Disordered" evidence="7">
    <location>
        <begin position="955"/>
        <end position="980"/>
    </location>
</feature>
<dbReference type="CTD" id="23240"/>
<feature type="domain" description="Transmembrane protein 131-like N-terminal" evidence="9">
    <location>
        <begin position="94"/>
        <end position="176"/>
    </location>
</feature>
<dbReference type="GO" id="GO:0005886">
    <property type="term" value="C:plasma membrane"/>
    <property type="evidence" value="ECO:0007669"/>
    <property type="project" value="TreeGrafter"/>
</dbReference>
<evidence type="ECO:0000256" key="1">
    <source>
        <dbReference type="ARBA" id="ARBA00004479"/>
    </source>
</evidence>
<keyword evidence="3" id="KW-0812">Transmembrane</keyword>
<evidence type="ECO:0000259" key="11">
    <source>
        <dbReference type="Pfam" id="PF24498"/>
    </source>
</evidence>
<keyword evidence="4 8" id="KW-0732">Signal</keyword>
<dbReference type="Gene3D" id="2.60.40.10">
    <property type="entry name" value="Immunoglobulins"/>
    <property type="match status" value="1"/>
</dbReference>
<dbReference type="PANTHER" id="PTHR22050:SF2">
    <property type="entry name" value="TRANSMEMBRANE PROTEIN 131-LIKE"/>
    <property type="match status" value="1"/>
</dbReference>
<protein>
    <submittedName>
        <fullName evidence="15">Transmembrane protein 131-like isoform X1</fullName>
    </submittedName>
</protein>
<evidence type="ECO:0000259" key="12">
    <source>
        <dbReference type="Pfam" id="PF24499"/>
    </source>
</evidence>
<sequence length="1645" mass="182647">MSMAGPRSPPPPGSRCHPPAAAFNLMLGVLHVLLPCFRQGGAQGQVIDPMPSVVELWQAEEGEPMLPTQADAEQDVEEPHKEQSFAGPTGKALQLHPSTVDFGTQLLGLLSVKLVHAYNPSRDREVVVTSLFTATPHFHVSAVQSRVIPVKGKTTFRVIFLPTDEGSLESTLFINTSSHGVLSYPLFGVGISRDSTAGSKTLLQNTYLLFPHIEHIHLPPTQEEITNTSLLQARLKWALHCEPKQSSFIQAGHTLMLQMNLMIQIHSDPHGLGDLRQYILENLFVVCVVRDSHKCSGDSKVTVYALNSGGHLVHIEDLQHLTGSSTSSLQFHPILLPSSTTNFTEVASITCHAAACYGGSSGSADAERSQLDSSRTLKACLSYHVTEGYFGIDPSVAEFHIQPHSDASGVWSVWLTNNLEFNIVLNEVFIAREMKHILKVLNFTGHLTLPPGCWNVFSLKLSTKDEPISLFTNILLTTNLGVLFQIPLQIHLTLSEKGCPRFEAIAQCDVLSYLRKPDAASLRWEESLSLDGASGSVDSDLGTELYDQYQKIKHQESCRRNVLDMMQSIHRKQHEEGSVAFFLPRLVTEPDSVLNFSATAPRNSTVQYFLIRNPSSLPVTVQLLPLSSYPDPHVALGLLKKWFGIDTQTMNLTTAEFRLVRECTQMELQQEDCAREKTSLEVLQLQLQPWENRRIGVLFTPVDYKKVTTLILIRNNLTVLDAVPLEGVGAREMLKVGGRLPGTGGSLRFKVPESTLMDCRQQLKNSKQILSIRKNFKVENIGPLPISISSMKINGYSCQGFGFEVLDCQAFTLPENSSREIGIIFIPDFTSSWVIRELTLVTETDLEFQFTLNVTLPHHLLPLCADGVPGPGWEESFWRMTVLFVSLSLLGVILIAFQQAQYILAEFMKSRHRPNPGLAMHQNSHRVDTIGADSYRSSCKSFVDSCGSPDKGRGKGFIPVGAAPSRSQTLPKSRSAVCGHSQKKPKCSFYYNRQKPSSLANSSSPAVDTQQQQEHTTEDQPSCAKLEPCSDIPRDKWTNLNFISKIDTSAQKPKVVLDKEELILKAVSAVPSSSSDANLKEEPRVCMFPKETDVKTLDTGPELREQAFCSMHVPKNLPETPSPRISSPSQTQPKTVTRSCHGEQSTVCKAQMCVGNDQLMSSRNEKLNCEPVNKLLIQEPSVAKPVHKVPQEEKLCRGRDLPSAALACSTFQQNDVHRMKRSPEKRDGNVSISNWNKNRISARKNRKKNANISTRVPEQTEWKHMCTEFERPELRTSSKLRNWYPVSNGETSKAEQKPGRLPAEEETENCYQNSRRKCVKKFSSDSSSDCGSSWSSVRASRGSWGSWSSTSSSDGDKKPILLRQGLPSNESMVQNDFPAETQMAVNLPHNICSPRTDMNVVPHFAETLSPTFADVVAEPEKSKGLYPRGDIWPVQPVCLTTGLNYNLENNAGCVIQEHPSVHNSYIEWNATCDGHRLSNMYGPLHMEDYNSFPEENMNYHTAFPSSEVQNPAFVDHSCQSSWNMNSTTPPPPPPPPATHVPTAWDPAGYPNSSPYLSSTRSLSPMSGLFGSIWAPQNDMYESYFPVSASSAQAEHIENQAVLCKPEYSSRFNPFHAYMNLDLWTTAANRNATFPLSRDSGYCGNM</sequence>
<feature type="region of interest" description="Disordered" evidence="7">
    <location>
        <begin position="1322"/>
        <end position="1362"/>
    </location>
</feature>
<name>A0A6P8RBB7_GEOSA</name>
<dbReference type="KEGG" id="gsh:117358944"/>
<feature type="compositionally biased region" description="Polar residues" evidence="7">
    <location>
        <begin position="1230"/>
        <end position="1239"/>
    </location>
</feature>
<accession>A0A6P8RBB7</accession>
<feature type="compositionally biased region" description="Low complexity" evidence="7">
    <location>
        <begin position="1324"/>
        <end position="1353"/>
    </location>
</feature>
<evidence type="ECO:0000256" key="3">
    <source>
        <dbReference type="ARBA" id="ARBA00022692"/>
    </source>
</evidence>
<feature type="region of interest" description="Disordered" evidence="7">
    <location>
        <begin position="69"/>
        <end position="90"/>
    </location>
</feature>
<feature type="region of interest" description="Disordered" evidence="7">
    <location>
        <begin position="1117"/>
        <end position="1138"/>
    </location>
</feature>
<organism evidence="14 15">
    <name type="scientific">Geotrypetes seraphini</name>
    <name type="common">Gaboon caecilian</name>
    <name type="synonym">Caecilia seraphini</name>
    <dbReference type="NCBI Taxonomy" id="260995"/>
    <lineage>
        <taxon>Eukaryota</taxon>
        <taxon>Metazoa</taxon>
        <taxon>Chordata</taxon>
        <taxon>Craniata</taxon>
        <taxon>Vertebrata</taxon>
        <taxon>Euteleostomi</taxon>
        <taxon>Amphibia</taxon>
        <taxon>Gymnophiona</taxon>
        <taxon>Geotrypetes</taxon>
    </lineage>
</organism>
<feature type="region of interest" description="Disordered" evidence="7">
    <location>
        <begin position="996"/>
        <end position="1029"/>
    </location>
</feature>